<name>A0A1N6R828_9FLAO</name>
<dbReference type="Gene3D" id="3.40.1280.10">
    <property type="match status" value="1"/>
</dbReference>
<organism evidence="4 5">
    <name type="scientific">Maribacter ulvicola</name>
    <dbReference type="NCBI Taxonomy" id="228959"/>
    <lineage>
        <taxon>Bacteria</taxon>
        <taxon>Pseudomonadati</taxon>
        <taxon>Bacteroidota</taxon>
        <taxon>Flavobacteriia</taxon>
        <taxon>Flavobacteriales</taxon>
        <taxon>Flavobacteriaceae</taxon>
        <taxon>Maribacter</taxon>
    </lineage>
</organism>
<dbReference type="InterPro" id="IPR004441">
    <property type="entry name" value="rRNA_MeTrfase_TrmH"/>
</dbReference>
<evidence type="ECO:0000256" key="2">
    <source>
        <dbReference type="ARBA" id="ARBA00022679"/>
    </source>
</evidence>
<protein>
    <submittedName>
        <fullName evidence="4">SpoU rRNA Methylase family protein</fullName>
    </submittedName>
</protein>
<dbReference type="STRING" id="228959.SAMN05421797_1011177"/>
<keyword evidence="5" id="KW-1185">Reference proteome</keyword>
<sequence length="176" mass="19468">MRKLRNDELERIDVDGYKLAGKSPIIIVLDNIRSLNNIGSVFRTADAFLIEKIYLCGITATPPHKDIHKTALGATDSVDWEHVADTVALVDKLKKDDCHIISVEQAEKATQLNEYVPDKDKKQVLIFGNEVKGVSQSVVSASNEVLEIPQFGTKHSLNISVSVGVVVWDCWSKLNA</sequence>
<accession>A0A1N6R828</accession>
<dbReference type="InterPro" id="IPR001537">
    <property type="entry name" value="SpoU_MeTrfase"/>
</dbReference>
<dbReference type="Pfam" id="PF00588">
    <property type="entry name" value="SpoU_methylase"/>
    <property type="match status" value="1"/>
</dbReference>
<dbReference type="InterPro" id="IPR029028">
    <property type="entry name" value="Alpha/beta_knot_MTases"/>
</dbReference>
<dbReference type="OrthoDB" id="9795352at2"/>
<feature type="domain" description="tRNA/rRNA methyltransferase SpoU type" evidence="3">
    <location>
        <begin position="25"/>
        <end position="167"/>
    </location>
</feature>
<dbReference type="PANTHER" id="PTHR46429">
    <property type="entry name" value="23S RRNA (GUANOSINE-2'-O-)-METHYLTRANSFERASE RLMB"/>
    <property type="match status" value="1"/>
</dbReference>
<evidence type="ECO:0000259" key="3">
    <source>
        <dbReference type="Pfam" id="PF00588"/>
    </source>
</evidence>
<dbReference type="PANTHER" id="PTHR46429:SF1">
    <property type="entry name" value="23S RRNA (GUANOSINE-2'-O-)-METHYLTRANSFERASE RLMB"/>
    <property type="match status" value="1"/>
</dbReference>
<dbReference type="EMBL" id="FTMA01000001">
    <property type="protein sequence ID" value="SIQ25041.1"/>
    <property type="molecule type" value="Genomic_DNA"/>
</dbReference>
<dbReference type="GO" id="GO:0006396">
    <property type="term" value="P:RNA processing"/>
    <property type="evidence" value="ECO:0007669"/>
    <property type="project" value="InterPro"/>
</dbReference>
<dbReference type="GO" id="GO:0003723">
    <property type="term" value="F:RNA binding"/>
    <property type="evidence" value="ECO:0007669"/>
    <property type="project" value="InterPro"/>
</dbReference>
<dbReference type="SUPFAM" id="SSF75217">
    <property type="entry name" value="alpha/beta knot"/>
    <property type="match status" value="1"/>
</dbReference>
<dbReference type="AlphaFoldDB" id="A0A1N6R828"/>
<dbReference type="Proteomes" id="UP000186953">
    <property type="component" value="Unassembled WGS sequence"/>
</dbReference>
<keyword evidence="1 4" id="KW-0489">Methyltransferase</keyword>
<reference evidence="5" key="1">
    <citation type="submission" date="2017-01" db="EMBL/GenBank/DDBJ databases">
        <authorList>
            <person name="Varghese N."/>
            <person name="Submissions S."/>
        </authorList>
    </citation>
    <scope>NUCLEOTIDE SEQUENCE [LARGE SCALE GENOMIC DNA]</scope>
    <source>
        <strain evidence="5">DSM 15366</strain>
    </source>
</reference>
<dbReference type="GO" id="GO:0005829">
    <property type="term" value="C:cytosol"/>
    <property type="evidence" value="ECO:0007669"/>
    <property type="project" value="TreeGrafter"/>
</dbReference>
<dbReference type="InterPro" id="IPR029026">
    <property type="entry name" value="tRNA_m1G_MTases_N"/>
</dbReference>
<proteinExistence type="predicted"/>
<evidence type="ECO:0000256" key="1">
    <source>
        <dbReference type="ARBA" id="ARBA00022603"/>
    </source>
</evidence>
<gene>
    <name evidence="4" type="ORF">SAMN05421797_1011177</name>
</gene>
<dbReference type="CDD" id="cd18097">
    <property type="entry name" value="SpoU-like"/>
    <property type="match status" value="1"/>
</dbReference>
<keyword evidence="2" id="KW-0808">Transferase</keyword>
<dbReference type="GO" id="GO:0008173">
    <property type="term" value="F:RNA methyltransferase activity"/>
    <property type="evidence" value="ECO:0007669"/>
    <property type="project" value="InterPro"/>
</dbReference>
<evidence type="ECO:0000313" key="5">
    <source>
        <dbReference type="Proteomes" id="UP000186953"/>
    </source>
</evidence>
<evidence type="ECO:0000313" key="4">
    <source>
        <dbReference type="EMBL" id="SIQ25041.1"/>
    </source>
</evidence>
<dbReference type="GO" id="GO:0032259">
    <property type="term" value="P:methylation"/>
    <property type="evidence" value="ECO:0007669"/>
    <property type="project" value="UniProtKB-KW"/>
</dbReference>
<dbReference type="RefSeq" id="WP_076547329.1">
    <property type="nucleotide sequence ID" value="NZ_FTMA01000001.1"/>
</dbReference>